<keyword evidence="6" id="KW-1133">Transmembrane helix</keyword>
<evidence type="ECO:0000256" key="6">
    <source>
        <dbReference type="SAM" id="Phobius"/>
    </source>
</evidence>
<proteinExistence type="predicted"/>
<evidence type="ECO:0000256" key="2">
    <source>
        <dbReference type="ARBA" id="ARBA00023040"/>
    </source>
</evidence>
<keyword evidence="3" id="KW-0675">Receptor</keyword>
<keyword evidence="4" id="KW-0807">Transducer</keyword>
<evidence type="ECO:0000313" key="7">
    <source>
        <dbReference type="Proteomes" id="UP000050795"/>
    </source>
</evidence>
<keyword evidence="2" id="KW-0297">G-protein coupled receptor</keyword>
<dbReference type="PANTHER" id="PTHR24243">
    <property type="entry name" value="G-PROTEIN COUPLED RECEPTOR"/>
    <property type="match status" value="1"/>
</dbReference>
<reference evidence="7" key="1">
    <citation type="submission" date="2022-06" db="EMBL/GenBank/DDBJ databases">
        <authorList>
            <person name="Berger JAMES D."/>
            <person name="Berger JAMES D."/>
        </authorList>
    </citation>
    <scope>NUCLEOTIDE SEQUENCE [LARGE SCALE GENOMIC DNA]</scope>
</reference>
<dbReference type="PANTHER" id="PTHR24243:SF233">
    <property type="entry name" value="THYROTROPIN-RELEASING HORMONE RECEPTOR"/>
    <property type="match status" value="1"/>
</dbReference>
<evidence type="ECO:0000256" key="5">
    <source>
        <dbReference type="SAM" id="MobiDB-lite"/>
    </source>
</evidence>
<dbReference type="WBParaSite" id="TREG1_94060.1">
    <property type="protein sequence ID" value="TREG1_94060.1"/>
    <property type="gene ID" value="TREG1_94060"/>
</dbReference>
<dbReference type="Proteomes" id="UP000050795">
    <property type="component" value="Unassembled WGS sequence"/>
</dbReference>
<feature type="transmembrane region" description="Helical" evidence="6">
    <location>
        <begin position="93"/>
        <end position="117"/>
    </location>
</feature>
<evidence type="ECO:0000313" key="8">
    <source>
        <dbReference type="WBParaSite" id="TREG1_94060.1"/>
    </source>
</evidence>
<comment type="subcellular location">
    <subcellularLocation>
        <location evidence="1">Membrane</location>
        <topology evidence="1">Multi-pass membrane protein</topology>
    </subcellularLocation>
</comment>
<sequence>MLQKLTDKTSSSSSSSMNTTINTTFYTNISSSTGNITTNNNNEMQMYHFYAFNCSNCTIHHIEMPMITESPSTSLACALATDNQFGGKELLSFIFSTVLTYMVPCILLVFINSIIPIKLISIKTRRRILCKREDTHAHLINWTSNGKSSITPHNDPTSPTKALASALATMLLKRRRHTILEDRKELGRVVALLLLSCFYLCFTFPVSISLTIRASLNDQHDKCVHTLYAHLSRLLTSIKDINYALNGYTYALFFQFYRHKLLQIFTCKFTTSANNNTHYTRRDGNTATCSRNNRRQSSSTT</sequence>
<reference evidence="8" key="2">
    <citation type="submission" date="2023-11" db="UniProtKB">
        <authorList>
            <consortium name="WormBaseParasite"/>
        </authorList>
    </citation>
    <scope>IDENTIFICATION</scope>
</reference>
<evidence type="ECO:0008006" key="9">
    <source>
        <dbReference type="Google" id="ProtNLM"/>
    </source>
</evidence>
<evidence type="ECO:0000256" key="4">
    <source>
        <dbReference type="ARBA" id="ARBA00023224"/>
    </source>
</evidence>
<evidence type="ECO:0000256" key="1">
    <source>
        <dbReference type="ARBA" id="ARBA00004141"/>
    </source>
</evidence>
<name>A0AA85KK80_TRIRE</name>
<dbReference type="GO" id="GO:0004930">
    <property type="term" value="F:G protein-coupled receptor activity"/>
    <property type="evidence" value="ECO:0007669"/>
    <property type="project" value="UniProtKB-KW"/>
</dbReference>
<dbReference type="Gene3D" id="1.20.1070.10">
    <property type="entry name" value="Rhodopsin 7-helix transmembrane proteins"/>
    <property type="match status" value="1"/>
</dbReference>
<feature type="transmembrane region" description="Helical" evidence="6">
    <location>
        <begin position="189"/>
        <end position="212"/>
    </location>
</feature>
<accession>A0AA85KK80</accession>
<keyword evidence="7" id="KW-1185">Reference proteome</keyword>
<dbReference type="AlphaFoldDB" id="A0AA85KK80"/>
<protein>
    <recommendedName>
        <fullName evidence="9">G_PROTEIN_RECEP_F1_2 domain-containing protein</fullName>
    </recommendedName>
</protein>
<evidence type="ECO:0000256" key="3">
    <source>
        <dbReference type="ARBA" id="ARBA00023170"/>
    </source>
</evidence>
<keyword evidence="6" id="KW-0472">Membrane</keyword>
<organism evidence="7 8">
    <name type="scientific">Trichobilharzia regenti</name>
    <name type="common">Nasal bird schistosome</name>
    <dbReference type="NCBI Taxonomy" id="157069"/>
    <lineage>
        <taxon>Eukaryota</taxon>
        <taxon>Metazoa</taxon>
        <taxon>Spiralia</taxon>
        <taxon>Lophotrochozoa</taxon>
        <taxon>Platyhelminthes</taxon>
        <taxon>Trematoda</taxon>
        <taxon>Digenea</taxon>
        <taxon>Strigeidida</taxon>
        <taxon>Schistosomatoidea</taxon>
        <taxon>Schistosomatidae</taxon>
        <taxon>Trichobilharzia</taxon>
    </lineage>
</organism>
<keyword evidence="6" id="KW-0812">Transmembrane</keyword>
<feature type="region of interest" description="Disordered" evidence="5">
    <location>
        <begin position="281"/>
        <end position="301"/>
    </location>
</feature>
<dbReference type="GO" id="GO:0005886">
    <property type="term" value="C:plasma membrane"/>
    <property type="evidence" value="ECO:0007669"/>
    <property type="project" value="TreeGrafter"/>
</dbReference>